<protein>
    <submittedName>
        <fullName evidence="2">Uncharacterized protein</fullName>
    </submittedName>
</protein>
<accession>A0ABZ0RPW4</accession>
<dbReference type="EMBL" id="CP138858">
    <property type="protein sequence ID" value="WPJ97148.1"/>
    <property type="molecule type" value="Genomic_DNA"/>
</dbReference>
<evidence type="ECO:0000313" key="2">
    <source>
        <dbReference type="EMBL" id="WPJ97148.1"/>
    </source>
</evidence>
<dbReference type="Proteomes" id="UP001324993">
    <property type="component" value="Chromosome"/>
</dbReference>
<sequence>MICSLLEAVTAETVVNFLSSIFGVALGAALAIFGQHRLNLGQRAQRVEEERAKIDQTRYAALVEAQVALFRQAETIMQLKGDLLDHEDFQAGRESYGLLPAYESVVSAPAIELGKVAFLAQGNKGDHVDAELLHDILLAQASYENTRLAIVRHNKHEAYIRSEYPSEMVDGLVRFPMSPDSFDAHIARDLVDKLYELSPLTTLVSKTGFEK</sequence>
<evidence type="ECO:0000256" key="1">
    <source>
        <dbReference type="SAM" id="Phobius"/>
    </source>
</evidence>
<keyword evidence="1" id="KW-1133">Transmembrane helix</keyword>
<reference evidence="2 3" key="1">
    <citation type="submission" date="2023-11" db="EMBL/GenBank/DDBJ databases">
        <title>Coraliomargarita sp. nov., isolated from marine algae.</title>
        <authorList>
            <person name="Lee J.K."/>
            <person name="Baek J.H."/>
            <person name="Kim J.M."/>
            <person name="Choi D.G."/>
            <person name="Jeon C.O."/>
        </authorList>
    </citation>
    <scope>NUCLEOTIDE SEQUENCE [LARGE SCALE GENOMIC DNA]</scope>
    <source>
        <strain evidence="2 3">J2-16</strain>
    </source>
</reference>
<keyword evidence="3" id="KW-1185">Reference proteome</keyword>
<keyword evidence="1" id="KW-0472">Membrane</keyword>
<gene>
    <name evidence="2" type="ORF">SH580_05430</name>
</gene>
<evidence type="ECO:0000313" key="3">
    <source>
        <dbReference type="Proteomes" id="UP001324993"/>
    </source>
</evidence>
<feature type="transmembrane region" description="Helical" evidence="1">
    <location>
        <begin position="14"/>
        <end position="33"/>
    </location>
</feature>
<organism evidence="2 3">
    <name type="scientific">Coraliomargarita algicola</name>
    <dbReference type="NCBI Taxonomy" id="3092156"/>
    <lineage>
        <taxon>Bacteria</taxon>
        <taxon>Pseudomonadati</taxon>
        <taxon>Verrucomicrobiota</taxon>
        <taxon>Opitutia</taxon>
        <taxon>Puniceicoccales</taxon>
        <taxon>Coraliomargaritaceae</taxon>
        <taxon>Coraliomargarita</taxon>
    </lineage>
</organism>
<name>A0ABZ0RPW4_9BACT</name>
<dbReference type="RefSeq" id="WP_319833998.1">
    <property type="nucleotide sequence ID" value="NZ_CP138858.1"/>
</dbReference>
<keyword evidence="1" id="KW-0812">Transmembrane</keyword>
<proteinExistence type="predicted"/>